<comment type="caution">
    <text evidence="2">The sequence shown here is derived from an EMBL/GenBank/DDBJ whole genome shotgun (WGS) entry which is preliminary data.</text>
</comment>
<dbReference type="AlphaFoldDB" id="A0A699GVD2"/>
<organism evidence="2">
    <name type="scientific">Tanacetum cinerariifolium</name>
    <name type="common">Dalmatian daisy</name>
    <name type="synonym">Chrysanthemum cinerariifolium</name>
    <dbReference type="NCBI Taxonomy" id="118510"/>
    <lineage>
        <taxon>Eukaryota</taxon>
        <taxon>Viridiplantae</taxon>
        <taxon>Streptophyta</taxon>
        <taxon>Embryophyta</taxon>
        <taxon>Tracheophyta</taxon>
        <taxon>Spermatophyta</taxon>
        <taxon>Magnoliopsida</taxon>
        <taxon>eudicotyledons</taxon>
        <taxon>Gunneridae</taxon>
        <taxon>Pentapetalae</taxon>
        <taxon>asterids</taxon>
        <taxon>campanulids</taxon>
        <taxon>Asterales</taxon>
        <taxon>Asteraceae</taxon>
        <taxon>Asteroideae</taxon>
        <taxon>Anthemideae</taxon>
        <taxon>Anthemidinae</taxon>
        <taxon>Tanacetum</taxon>
    </lineage>
</organism>
<proteinExistence type="predicted"/>
<name>A0A699GVD2_TANCI</name>
<dbReference type="EMBL" id="BKCJ010057960">
    <property type="protein sequence ID" value="GEW42830.1"/>
    <property type="molecule type" value="Genomic_DNA"/>
</dbReference>
<accession>A0A699GVD2</accession>
<evidence type="ECO:0000313" key="2">
    <source>
        <dbReference type="EMBL" id="GEW42830.1"/>
    </source>
</evidence>
<feature type="region of interest" description="Disordered" evidence="1">
    <location>
        <begin position="127"/>
        <end position="182"/>
    </location>
</feature>
<protein>
    <recommendedName>
        <fullName evidence="3">Reverse transcriptase domain-containing protein</fullName>
    </recommendedName>
</protein>
<feature type="compositionally biased region" description="Basic and acidic residues" evidence="1">
    <location>
        <begin position="149"/>
        <end position="167"/>
    </location>
</feature>
<sequence length="182" mass="20300">MSSPNHPTFKIKDVFSSNFPDYVLASSNYFLASPGNTAPDSSNDFTKYLLATLVFLPLYDDPYMEVMQAYDATNELHIPPLQAPIASPTVVPPVLSLFDSRDFFPPEEISPPKDAETHVESSILVSPSSSIRSSSPMRYRYGKNHKEKTKTGQNEHEIVKSIQKPDLKTFSAQKSSQEPINT</sequence>
<evidence type="ECO:0000256" key="1">
    <source>
        <dbReference type="SAM" id="MobiDB-lite"/>
    </source>
</evidence>
<feature type="compositionally biased region" description="Polar residues" evidence="1">
    <location>
        <begin position="170"/>
        <end position="182"/>
    </location>
</feature>
<gene>
    <name evidence="2" type="ORF">Tci_214806</name>
</gene>
<reference evidence="2" key="1">
    <citation type="journal article" date="2019" name="Sci. Rep.">
        <title>Draft genome of Tanacetum cinerariifolium, the natural source of mosquito coil.</title>
        <authorList>
            <person name="Yamashiro T."/>
            <person name="Shiraishi A."/>
            <person name="Satake H."/>
            <person name="Nakayama K."/>
        </authorList>
    </citation>
    <scope>NUCLEOTIDE SEQUENCE</scope>
</reference>
<evidence type="ECO:0008006" key="3">
    <source>
        <dbReference type="Google" id="ProtNLM"/>
    </source>
</evidence>
<feature type="compositionally biased region" description="Low complexity" evidence="1">
    <location>
        <begin position="127"/>
        <end position="136"/>
    </location>
</feature>